<dbReference type="Proteomes" id="UP001558632">
    <property type="component" value="Unassembled WGS sequence"/>
</dbReference>
<comment type="caution">
    <text evidence="1">The sequence shown here is derived from an EMBL/GenBank/DDBJ whole genome shotgun (WGS) entry which is preliminary data.</text>
</comment>
<sequence>MDLKNVFFAYGIPKCCPVTIWHETFVAYFTAEKKKRRRIIAVEEIGFLLASFREIENSKQLKTDRGEISQITHPTPTFDIRKKQTVVEIFPSATGIQMKNSSLLVEKIVYYFHPVDELK</sequence>
<reference evidence="1 2" key="1">
    <citation type="submission" date="2024-07" db="EMBL/GenBank/DDBJ databases">
        <title>Enhanced genomic and transcriptomic resources for Trichinella pseudospiralis and T. spiralis underpin the discovery of pronounced molecular differences between stages and species.</title>
        <authorList>
            <person name="Pasi K.K."/>
            <person name="La Rosa G."/>
            <person name="Gomez-Morales M.A."/>
            <person name="Tosini F."/>
            <person name="Sumanam S."/>
            <person name="Young N.D."/>
            <person name="Chang B.C."/>
            <person name="Robin G.B."/>
        </authorList>
    </citation>
    <scope>NUCLEOTIDE SEQUENCE [LARGE SCALE GENOMIC DNA]</scope>
    <source>
        <strain evidence="1">ISS534</strain>
    </source>
</reference>
<organism evidence="1 2">
    <name type="scientific">Trichinella spiralis</name>
    <name type="common">Trichina worm</name>
    <dbReference type="NCBI Taxonomy" id="6334"/>
    <lineage>
        <taxon>Eukaryota</taxon>
        <taxon>Metazoa</taxon>
        <taxon>Ecdysozoa</taxon>
        <taxon>Nematoda</taxon>
        <taxon>Enoplea</taxon>
        <taxon>Dorylaimia</taxon>
        <taxon>Trichinellida</taxon>
        <taxon>Trichinellidae</taxon>
        <taxon>Trichinella</taxon>
    </lineage>
</organism>
<name>A0ABR3KW48_TRISP</name>
<accession>A0ABR3KW48</accession>
<evidence type="ECO:0000313" key="1">
    <source>
        <dbReference type="EMBL" id="KAL1243941.1"/>
    </source>
</evidence>
<protein>
    <submittedName>
        <fullName evidence="1">Elongation factor</fullName>
    </submittedName>
</protein>
<gene>
    <name evidence="1" type="ORF">TSPI_09987</name>
</gene>
<dbReference type="EMBL" id="JBEUSY010000152">
    <property type="protein sequence ID" value="KAL1243941.1"/>
    <property type="molecule type" value="Genomic_DNA"/>
</dbReference>
<proteinExistence type="predicted"/>
<dbReference type="GO" id="GO:0003746">
    <property type="term" value="F:translation elongation factor activity"/>
    <property type="evidence" value="ECO:0007669"/>
    <property type="project" value="UniProtKB-KW"/>
</dbReference>
<evidence type="ECO:0000313" key="2">
    <source>
        <dbReference type="Proteomes" id="UP001558632"/>
    </source>
</evidence>
<keyword evidence="1" id="KW-0648">Protein biosynthesis</keyword>
<keyword evidence="2" id="KW-1185">Reference proteome</keyword>
<keyword evidence="1" id="KW-0251">Elongation factor</keyword>